<organism evidence="1">
    <name type="scientific">Zea mays</name>
    <name type="common">Maize</name>
    <dbReference type="NCBI Taxonomy" id="4577"/>
    <lineage>
        <taxon>Eukaryota</taxon>
        <taxon>Viridiplantae</taxon>
        <taxon>Streptophyta</taxon>
        <taxon>Embryophyta</taxon>
        <taxon>Tracheophyta</taxon>
        <taxon>Spermatophyta</taxon>
        <taxon>Magnoliopsida</taxon>
        <taxon>Liliopsida</taxon>
        <taxon>Poales</taxon>
        <taxon>Poaceae</taxon>
        <taxon>PACMAD clade</taxon>
        <taxon>Panicoideae</taxon>
        <taxon>Andropogonodae</taxon>
        <taxon>Andropogoneae</taxon>
        <taxon>Tripsacinae</taxon>
        <taxon>Zea</taxon>
    </lineage>
</organism>
<dbReference type="EMBL" id="CM007648">
    <property type="protein sequence ID" value="ONM20744.1"/>
    <property type="molecule type" value="Genomic_DNA"/>
</dbReference>
<protein>
    <submittedName>
        <fullName evidence="1">Uncharacterized protein</fullName>
    </submittedName>
</protein>
<name>A0A1D6ELH8_MAIZE</name>
<accession>A0A1D6ELH8</accession>
<dbReference type="InParanoid" id="A0A1D6ELH8"/>
<proteinExistence type="predicted"/>
<evidence type="ECO:0000313" key="1">
    <source>
        <dbReference type="EMBL" id="ONM20744.1"/>
    </source>
</evidence>
<sequence>MPLVLNSSCFSYSVCCQASYLQEINGLRPRGLFFLIMKMVNCVNTSLALFATSRSSGGTLLLTPGMLLQTNLEKCQVIPIQLSMVKLAFVQEIFSCQIAPFPCHYLGVPLSIYKPEHSKD</sequence>
<dbReference type="PaxDb" id="4577-GRMZM2G103452_P02"/>
<dbReference type="AlphaFoldDB" id="A0A1D6ELH8"/>
<gene>
    <name evidence="1" type="ORF">ZEAMMB73_Zm00001d005278</name>
</gene>
<reference evidence="1" key="1">
    <citation type="submission" date="2015-12" db="EMBL/GenBank/DDBJ databases">
        <title>Update maize B73 reference genome by single molecule sequencing technologies.</title>
        <authorList>
            <consortium name="Maize Genome Sequencing Project"/>
            <person name="Ware D."/>
        </authorList>
    </citation>
    <scope>NUCLEOTIDE SEQUENCE [LARGE SCALE GENOMIC DNA]</scope>
    <source>
        <tissue evidence="1">Seedling</tissue>
    </source>
</reference>